<evidence type="ECO:0000256" key="2">
    <source>
        <dbReference type="ARBA" id="ARBA00012534"/>
    </source>
</evidence>
<dbReference type="Proteomes" id="UP000553343">
    <property type="component" value="Unassembled WGS sequence"/>
</dbReference>
<dbReference type="PROSITE" id="PS50123">
    <property type="entry name" value="CHER"/>
    <property type="match status" value="1"/>
</dbReference>
<evidence type="ECO:0000256" key="5">
    <source>
        <dbReference type="ARBA" id="ARBA00022691"/>
    </source>
</evidence>
<dbReference type="EC" id="2.1.1.80" evidence="2"/>
<gene>
    <name evidence="7" type="ORF">HXW94_04700</name>
</gene>
<evidence type="ECO:0000313" key="7">
    <source>
        <dbReference type="EMBL" id="NWH04292.1"/>
    </source>
</evidence>
<keyword evidence="5" id="KW-0949">S-adenosyl-L-methionine</keyword>
<dbReference type="InterPro" id="IPR022642">
    <property type="entry name" value="CheR_C"/>
</dbReference>
<evidence type="ECO:0000256" key="3">
    <source>
        <dbReference type="ARBA" id="ARBA00022603"/>
    </source>
</evidence>
<dbReference type="SMART" id="SM00138">
    <property type="entry name" value="MeTrc"/>
    <property type="match status" value="1"/>
</dbReference>
<dbReference type="PANTHER" id="PTHR24422:SF26">
    <property type="entry name" value="CHEMOTAXIS PROTEIN METHYLTRANSFERASE"/>
    <property type="match status" value="1"/>
</dbReference>
<sequence length="264" mass="30433">MIQNTKLTDSQYRKLSKIVYDTSGVVLNEKKYRLLVARLSKRMRITRITNASDYIDRLGRDEVEFAEFIDATTTNHTFFFRENRHCEYLVKTLDAALPLRIWSAASSSGEEAYSIAIQLLENNFSFTINASDISDSMLDQGRAAVYHKDKVKNVPKFMLHAYFQKGKKDWVDHVRVKPEVRQLVAFQKFNLLSDTPSDIYDVIFCRNVMIYFDKRTRQKVVDRLCRALKPGGLFFVGMAEGLHGLDHDLVSVLPSGYRKKTGVL</sequence>
<keyword evidence="3 7" id="KW-0489">Methyltransferase</keyword>
<evidence type="ECO:0000256" key="1">
    <source>
        <dbReference type="ARBA" id="ARBA00001541"/>
    </source>
</evidence>
<proteinExistence type="predicted"/>
<dbReference type="SUPFAM" id="SSF53335">
    <property type="entry name" value="S-adenosyl-L-methionine-dependent methyltransferases"/>
    <property type="match status" value="1"/>
</dbReference>
<dbReference type="InterPro" id="IPR022641">
    <property type="entry name" value="CheR_N"/>
</dbReference>
<dbReference type="GO" id="GO:0032259">
    <property type="term" value="P:methylation"/>
    <property type="evidence" value="ECO:0007669"/>
    <property type="project" value="UniProtKB-KW"/>
</dbReference>
<dbReference type="InterPro" id="IPR036804">
    <property type="entry name" value="CheR_N_sf"/>
</dbReference>
<dbReference type="InterPro" id="IPR026024">
    <property type="entry name" value="Chemotaxis_MeTrfase_CheR"/>
</dbReference>
<dbReference type="PANTHER" id="PTHR24422">
    <property type="entry name" value="CHEMOTAXIS PROTEIN METHYLTRANSFERASE"/>
    <property type="match status" value="1"/>
</dbReference>
<dbReference type="AlphaFoldDB" id="A0A850T4T8"/>
<dbReference type="Pfam" id="PF03705">
    <property type="entry name" value="CheR_N"/>
    <property type="match status" value="1"/>
</dbReference>
<keyword evidence="4 7" id="KW-0808">Transferase</keyword>
<dbReference type="GO" id="GO:0008983">
    <property type="term" value="F:protein-glutamate O-methyltransferase activity"/>
    <property type="evidence" value="ECO:0007669"/>
    <property type="project" value="UniProtKB-EC"/>
</dbReference>
<dbReference type="Gene3D" id="3.40.50.150">
    <property type="entry name" value="Vaccinia Virus protein VP39"/>
    <property type="match status" value="1"/>
</dbReference>
<dbReference type="SUPFAM" id="SSF47757">
    <property type="entry name" value="Chemotaxis receptor methyltransferase CheR, N-terminal domain"/>
    <property type="match status" value="1"/>
</dbReference>
<dbReference type="EMBL" id="JACADJ010000010">
    <property type="protein sequence ID" value="NWH04292.1"/>
    <property type="molecule type" value="Genomic_DNA"/>
</dbReference>
<evidence type="ECO:0000313" key="8">
    <source>
        <dbReference type="Proteomes" id="UP000553343"/>
    </source>
</evidence>
<comment type="caution">
    <text evidence="7">The sequence shown here is derived from an EMBL/GenBank/DDBJ whole genome shotgun (WGS) entry which is preliminary data.</text>
</comment>
<protein>
    <recommendedName>
        <fullName evidence="2">protein-glutamate O-methyltransferase</fullName>
        <ecNumber evidence="2">2.1.1.80</ecNumber>
    </recommendedName>
</protein>
<dbReference type="InterPro" id="IPR029063">
    <property type="entry name" value="SAM-dependent_MTases_sf"/>
</dbReference>
<organism evidence="7 8">
    <name type="scientific">Desulfobacter latus</name>
    <dbReference type="NCBI Taxonomy" id="2292"/>
    <lineage>
        <taxon>Bacteria</taxon>
        <taxon>Pseudomonadati</taxon>
        <taxon>Thermodesulfobacteriota</taxon>
        <taxon>Desulfobacteria</taxon>
        <taxon>Desulfobacterales</taxon>
        <taxon>Desulfobacteraceae</taxon>
        <taxon>Desulfobacter</taxon>
    </lineage>
</organism>
<evidence type="ECO:0000259" key="6">
    <source>
        <dbReference type="PROSITE" id="PS50123"/>
    </source>
</evidence>
<dbReference type="InterPro" id="IPR050903">
    <property type="entry name" value="Bact_Chemotaxis_MeTrfase"/>
</dbReference>
<dbReference type="Pfam" id="PF01739">
    <property type="entry name" value="CheR"/>
    <property type="match status" value="1"/>
</dbReference>
<dbReference type="RefSeq" id="WP_178365749.1">
    <property type="nucleotide sequence ID" value="NZ_JACADJ010000010.1"/>
</dbReference>
<name>A0A850T4T8_9BACT</name>
<dbReference type="PIRSF" id="PIRSF000410">
    <property type="entry name" value="CheR"/>
    <property type="match status" value="1"/>
</dbReference>
<evidence type="ECO:0000256" key="4">
    <source>
        <dbReference type="ARBA" id="ARBA00022679"/>
    </source>
</evidence>
<comment type="catalytic activity">
    <reaction evidence="1">
        <text>L-glutamyl-[protein] + S-adenosyl-L-methionine = [protein]-L-glutamate 5-O-methyl ester + S-adenosyl-L-homocysteine</text>
        <dbReference type="Rhea" id="RHEA:24452"/>
        <dbReference type="Rhea" id="RHEA-COMP:10208"/>
        <dbReference type="Rhea" id="RHEA-COMP:10311"/>
        <dbReference type="ChEBI" id="CHEBI:29973"/>
        <dbReference type="ChEBI" id="CHEBI:57856"/>
        <dbReference type="ChEBI" id="CHEBI:59789"/>
        <dbReference type="ChEBI" id="CHEBI:82795"/>
        <dbReference type="EC" id="2.1.1.80"/>
    </reaction>
</comment>
<reference evidence="7 8" key="1">
    <citation type="submission" date="2020-06" db="EMBL/GenBank/DDBJ databases">
        <title>High-quality draft genome of sulfate reducer Desulfobacter latus type strain AcrS2 isolated from marine sediment.</title>
        <authorList>
            <person name="Hoppe M."/>
            <person name="Larsen C.K."/>
            <person name="Marshall I.P.G."/>
            <person name="Schramm A."/>
            <person name="Marietou A.G."/>
        </authorList>
    </citation>
    <scope>NUCLEOTIDE SEQUENCE [LARGE SCALE GENOMIC DNA]</scope>
    <source>
        <strain evidence="7 8">AcRS2</strain>
    </source>
</reference>
<feature type="domain" description="CheR-type methyltransferase" evidence="6">
    <location>
        <begin position="1"/>
        <end position="264"/>
    </location>
</feature>
<keyword evidence="8" id="KW-1185">Reference proteome</keyword>
<dbReference type="InterPro" id="IPR000780">
    <property type="entry name" value="CheR_MeTrfase"/>
</dbReference>
<dbReference type="PRINTS" id="PR00996">
    <property type="entry name" value="CHERMTFRASE"/>
</dbReference>
<accession>A0A850T4T8</accession>
<dbReference type="Gene3D" id="1.10.155.10">
    <property type="entry name" value="Chemotaxis receptor methyltransferase CheR, N-terminal domain"/>
    <property type="match status" value="1"/>
</dbReference>